<evidence type="ECO:0000313" key="2">
    <source>
        <dbReference type="EMBL" id="GLQ56508.1"/>
    </source>
</evidence>
<comment type="caution">
    <text evidence="2">The sequence shown here is derived from an EMBL/GenBank/DDBJ whole genome shotgun (WGS) entry which is preliminary data.</text>
</comment>
<proteinExistence type="predicted"/>
<evidence type="ECO:0000259" key="1">
    <source>
        <dbReference type="Pfam" id="PF09992"/>
    </source>
</evidence>
<dbReference type="RefSeq" id="WP_284341912.1">
    <property type="nucleotide sequence ID" value="NZ_BSNS01000020.1"/>
</dbReference>
<evidence type="ECO:0000313" key="3">
    <source>
        <dbReference type="Proteomes" id="UP001156691"/>
    </source>
</evidence>
<accession>A0ABQ5W9E8</accession>
<dbReference type="InterPro" id="IPR018711">
    <property type="entry name" value="NAGPA"/>
</dbReference>
<dbReference type="Pfam" id="PF09992">
    <property type="entry name" value="NAGPA"/>
    <property type="match status" value="1"/>
</dbReference>
<feature type="domain" description="Phosphodiester glycosidase" evidence="1">
    <location>
        <begin position="298"/>
        <end position="428"/>
    </location>
</feature>
<gene>
    <name evidence="2" type="ORF">GCM10010862_37670</name>
</gene>
<organism evidence="2 3">
    <name type="scientific">Devosia nitrariae</name>
    <dbReference type="NCBI Taxonomy" id="2071872"/>
    <lineage>
        <taxon>Bacteria</taxon>
        <taxon>Pseudomonadati</taxon>
        <taxon>Pseudomonadota</taxon>
        <taxon>Alphaproteobacteria</taxon>
        <taxon>Hyphomicrobiales</taxon>
        <taxon>Devosiaceae</taxon>
        <taxon>Devosia</taxon>
    </lineage>
</organism>
<dbReference type="Proteomes" id="UP001156691">
    <property type="component" value="Unassembled WGS sequence"/>
</dbReference>
<dbReference type="EMBL" id="BSNS01000020">
    <property type="protein sequence ID" value="GLQ56508.1"/>
    <property type="molecule type" value="Genomic_DNA"/>
</dbReference>
<sequence>MSVSKTNIVLSSGAKARIVVAEAAAFAVEAYSLEPAVPAVRRIAARLARARLGAPVYDVPHPSVRQPARSYAWGDGRSAEVHSARVGAILDRLAEVGTSPVDLWCDRRGTAPTRLPVPMAGTDLLRLRSASLERHQLLANGSYFLFHHEEFDTPFEAYGDPIGLVAVGGTILAPAQVNRASLTGRAGRFAVERVQFCDLRIVLPGGQVIATHAFGDHDPGLVAGPIAMARYFGALDGRTPVAPAVTEVVIVGRHAVAVIAGGNVPIPRTGCVLRFPGRPDAKMLDALIAGEPLDYVIEGQALKDAVQAGPRIVSGGQVSVDEATMLAEHVFVREASGDLRQPSPFRWHADAHETRAARLGAGVRADRTLFFCAIEGRSSYSGGGQARGATLHDLAYLLVECGAVDGLHLDGGGSMQLFRPYGGALLTPGDVCHDFADPFAEYDRPVPLGLRLDLS</sequence>
<reference evidence="3" key="1">
    <citation type="journal article" date="2019" name="Int. J. Syst. Evol. Microbiol.">
        <title>The Global Catalogue of Microorganisms (GCM) 10K type strain sequencing project: providing services to taxonomists for standard genome sequencing and annotation.</title>
        <authorList>
            <consortium name="The Broad Institute Genomics Platform"/>
            <consortium name="The Broad Institute Genome Sequencing Center for Infectious Disease"/>
            <person name="Wu L."/>
            <person name="Ma J."/>
        </authorList>
    </citation>
    <scope>NUCLEOTIDE SEQUENCE [LARGE SCALE GENOMIC DNA]</scope>
    <source>
        <strain evidence="3">NBRC 112416</strain>
    </source>
</reference>
<keyword evidence="3" id="KW-1185">Reference proteome</keyword>
<name>A0ABQ5W9E8_9HYPH</name>
<protein>
    <recommendedName>
        <fullName evidence="1">Phosphodiester glycosidase domain-containing protein</fullName>
    </recommendedName>
</protein>